<dbReference type="EMBL" id="AAMS01000006">
    <property type="protein sequence ID" value="EAQ05929.1"/>
    <property type="molecule type" value="Genomic_DNA"/>
</dbReference>
<accession>A3V6R3</accession>
<gene>
    <name evidence="2" type="ORF">SKA53_07486</name>
</gene>
<reference evidence="2 3" key="1">
    <citation type="submission" date="2006-01" db="EMBL/GenBank/DDBJ databases">
        <authorList>
            <person name="Hagstrom A."/>
            <person name="Ferriera S."/>
            <person name="Johnson J."/>
            <person name="Kravitz S."/>
            <person name="Halpern A."/>
            <person name="Remington K."/>
            <person name="Beeson K."/>
            <person name="Tran B."/>
            <person name="Rogers Y.-H."/>
            <person name="Friedman R."/>
            <person name="Venter J.C."/>
        </authorList>
    </citation>
    <scope>NUCLEOTIDE SEQUENCE [LARGE SCALE GENOMIC DNA]</scope>
    <source>
        <strain evidence="2 3">SKA53</strain>
    </source>
</reference>
<proteinExistence type="predicted"/>
<dbReference type="HOGENOM" id="CLU_667106_0_0_5"/>
<keyword evidence="3" id="KW-1185">Reference proteome</keyword>
<organism evidence="2 3">
    <name type="scientific">Yoonia vestfoldensis SKA53</name>
    <dbReference type="NCBI Taxonomy" id="314232"/>
    <lineage>
        <taxon>Bacteria</taxon>
        <taxon>Pseudomonadati</taxon>
        <taxon>Pseudomonadota</taxon>
        <taxon>Alphaproteobacteria</taxon>
        <taxon>Rhodobacterales</taxon>
        <taxon>Paracoccaceae</taxon>
        <taxon>Yoonia</taxon>
    </lineage>
</organism>
<comment type="caution">
    <text evidence="2">The sequence shown here is derived from an EMBL/GenBank/DDBJ whole genome shotgun (WGS) entry which is preliminary data.</text>
</comment>
<dbReference type="Proteomes" id="UP000004507">
    <property type="component" value="Unassembled WGS sequence"/>
</dbReference>
<dbReference type="AlphaFoldDB" id="A3V6R3"/>
<protein>
    <submittedName>
        <fullName evidence="2">Lipoprotein, putative</fullName>
    </submittedName>
</protein>
<dbReference type="RefSeq" id="WP_007205449.1">
    <property type="nucleotide sequence ID" value="NZ_CH672414.1"/>
</dbReference>
<feature type="region of interest" description="Disordered" evidence="1">
    <location>
        <begin position="118"/>
        <end position="143"/>
    </location>
</feature>
<dbReference type="STRING" id="314232.SKA53_07486"/>
<evidence type="ECO:0000313" key="3">
    <source>
        <dbReference type="Proteomes" id="UP000004507"/>
    </source>
</evidence>
<sequence length="463" mass="50081">MTDQTQILDVTYGMFSCRLEGFDDSVATMKQIVSYFHDLAGHEAFVGDALLAPDMDEVSRVAGVSSGGDIEAAMAGGKLRLRLRDTPAQSADEDAADAAFDQESVAAKLDRIRSVVGRGHVTETTNRPTAEQAEEDGVAPQSGVNPLAQRLAALAKRNAERAATQAGALPHLQDAPEIMDDANSADVVTALPSENQTSDESLHLANLVADDGLDLHAEVAEIERVIEDRKKRHALSDNADDAISRILSHTDAALNQPEHRRQQDAFAQLKAAVAATEAARQLGDDGAPQHRPSEVYRDDLDEFETVEDTDDADMVADAVNPNPDAISAPRSPATLRLVASQRADIPAEPASQRLRQIAAKATDSGQRLISFAEFAADYAATSLEDLIEAAAAYITFLLGEDDFSRPQVMKLVQSLTQTEISREDGLRCFGRLLRQNRIIKLDNGRFQVTDGTRFRPDDMTARG</sequence>
<evidence type="ECO:0000256" key="1">
    <source>
        <dbReference type="SAM" id="MobiDB-lite"/>
    </source>
</evidence>
<name>A3V6R3_9RHOB</name>
<dbReference type="OrthoDB" id="7798282at2"/>
<evidence type="ECO:0000313" key="2">
    <source>
        <dbReference type="EMBL" id="EAQ05929.1"/>
    </source>
</evidence>
<dbReference type="eggNOG" id="ENOG502Z8NH">
    <property type="taxonomic scope" value="Bacteria"/>
</dbReference>
<keyword evidence="2" id="KW-0449">Lipoprotein</keyword>